<name>A0ACC0UNU0_9AGAM</name>
<sequence>MLRVLSVRCAARSQILSRTPRYLPVRRHTPRTFSTTPRRPAAEAPDDFMKALEHTPLFQKLADKPEAIKALIDLYSLTKEMGLDINAPATPSQIQYRMLKLMVNLRFVRAVKRVMVELNAAGLKLNSEALQELMSMTQKIPKAPREKDKKDHP</sequence>
<evidence type="ECO:0000313" key="2">
    <source>
        <dbReference type="Proteomes" id="UP001207468"/>
    </source>
</evidence>
<organism evidence="1 2">
    <name type="scientific">Russula earlei</name>
    <dbReference type="NCBI Taxonomy" id="71964"/>
    <lineage>
        <taxon>Eukaryota</taxon>
        <taxon>Fungi</taxon>
        <taxon>Dikarya</taxon>
        <taxon>Basidiomycota</taxon>
        <taxon>Agaricomycotina</taxon>
        <taxon>Agaricomycetes</taxon>
        <taxon>Russulales</taxon>
        <taxon>Russulaceae</taxon>
        <taxon>Russula</taxon>
    </lineage>
</organism>
<reference evidence="1" key="1">
    <citation type="submission" date="2021-03" db="EMBL/GenBank/DDBJ databases">
        <title>Evolutionary priming and transition to the ectomycorrhizal habit in an iconic lineage of mushroom-forming fungi: is preadaptation a requirement?</title>
        <authorList>
            <consortium name="DOE Joint Genome Institute"/>
            <person name="Looney B.P."/>
            <person name="Miyauchi S."/>
            <person name="Morin E."/>
            <person name="Drula E."/>
            <person name="Courty P.E."/>
            <person name="Chicoki N."/>
            <person name="Fauchery L."/>
            <person name="Kohler A."/>
            <person name="Kuo A."/>
            <person name="LaButti K."/>
            <person name="Pangilinan J."/>
            <person name="Lipzen A."/>
            <person name="Riley R."/>
            <person name="Andreopoulos W."/>
            <person name="He G."/>
            <person name="Johnson J."/>
            <person name="Barry K.W."/>
            <person name="Grigoriev I.V."/>
            <person name="Nagy L."/>
            <person name="Hibbett D."/>
            <person name="Henrissat B."/>
            <person name="Matheny P.B."/>
            <person name="Labbe J."/>
            <person name="Martin A.F."/>
        </authorList>
    </citation>
    <scope>NUCLEOTIDE SEQUENCE</scope>
    <source>
        <strain evidence="1">BPL698</strain>
    </source>
</reference>
<proteinExistence type="predicted"/>
<accession>A0ACC0UNU0</accession>
<comment type="caution">
    <text evidence="1">The sequence shown here is derived from an EMBL/GenBank/DDBJ whole genome shotgun (WGS) entry which is preliminary data.</text>
</comment>
<keyword evidence="2" id="KW-1185">Reference proteome</keyword>
<protein>
    <submittedName>
        <fullName evidence="1">Uncharacterized protein</fullName>
    </submittedName>
</protein>
<dbReference type="Proteomes" id="UP001207468">
    <property type="component" value="Unassembled WGS sequence"/>
</dbReference>
<dbReference type="EMBL" id="JAGFNK010000002">
    <property type="protein sequence ID" value="KAI9513157.1"/>
    <property type="molecule type" value="Genomic_DNA"/>
</dbReference>
<evidence type="ECO:0000313" key="1">
    <source>
        <dbReference type="EMBL" id="KAI9513157.1"/>
    </source>
</evidence>
<gene>
    <name evidence="1" type="ORF">F5148DRAFT_276927</name>
</gene>